<feature type="region of interest" description="Disordered" evidence="1">
    <location>
        <begin position="272"/>
        <end position="310"/>
    </location>
</feature>
<gene>
    <name evidence="2" type="ORF">B0T25DRAFT_208465</name>
</gene>
<accession>A0AAJ0HIJ0</accession>
<dbReference type="GO" id="GO:0005634">
    <property type="term" value="C:nucleus"/>
    <property type="evidence" value="ECO:0007669"/>
    <property type="project" value="TreeGrafter"/>
</dbReference>
<dbReference type="InterPro" id="IPR013922">
    <property type="entry name" value="Cyclin_PHO80-like"/>
</dbReference>
<name>A0AAJ0HIJ0_9PEZI</name>
<protein>
    <recommendedName>
        <fullName evidence="4">Cyclin-like protein</fullName>
    </recommendedName>
</protein>
<proteinExistence type="predicted"/>
<sequence>MPGGVCAVLDYDVELMADYVSEMATRIVMPRSSVNAAFRKFVSQILTSTRLPSTTILLGMNYLAKRINMMHAAGQSSPNEGQIWRMLTIALLLGSKFLDDNTFQNKSWSEVSGIPVQELNTLEYEWLGAIQWCLYVNLDESKDYNAWLANWKEWLETKKRQQAQANRDRLTSLTPIETDVGRSRNPNFYSSWHQQQVAEYERLSSMKRSQVPPTPSYRREPSTYYPMAWPQSAPLTPPDSGYGTPEYVSSATSVNSHYNEWFDRAMAGNSNVSRHYQQPPAGYTNTFQPQQQQQQQQQQQSAHPSRNQVNYSGSFYNYGHSIWEHPNVPDCNCANCIGAHAKPSAYFVGHTYGQPVVG</sequence>
<organism evidence="2 3">
    <name type="scientific">Lasiosphaeria hispida</name>
    <dbReference type="NCBI Taxonomy" id="260671"/>
    <lineage>
        <taxon>Eukaryota</taxon>
        <taxon>Fungi</taxon>
        <taxon>Dikarya</taxon>
        <taxon>Ascomycota</taxon>
        <taxon>Pezizomycotina</taxon>
        <taxon>Sordariomycetes</taxon>
        <taxon>Sordariomycetidae</taxon>
        <taxon>Sordariales</taxon>
        <taxon>Lasiosphaeriaceae</taxon>
        <taxon>Lasiosphaeria</taxon>
    </lineage>
</organism>
<evidence type="ECO:0000256" key="1">
    <source>
        <dbReference type="SAM" id="MobiDB-lite"/>
    </source>
</evidence>
<feature type="compositionally biased region" description="Low complexity" evidence="1">
    <location>
        <begin position="288"/>
        <end position="300"/>
    </location>
</feature>
<dbReference type="PANTHER" id="PTHR15615">
    <property type="match status" value="1"/>
</dbReference>
<dbReference type="GO" id="GO:0019901">
    <property type="term" value="F:protein kinase binding"/>
    <property type="evidence" value="ECO:0007669"/>
    <property type="project" value="InterPro"/>
</dbReference>
<dbReference type="PANTHER" id="PTHR15615:SF27">
    <property type="entry name" value="PHO85 CYCLIN CLG1"/>
    <property type="match status" value="1"/>
</dbReference>
<keyword evidence="3" id="KW-1185">Reference proteome</keyword>
<dbReference type="GO" id="GO:0016538">
    <property type="term" value="F:cyclin-dependent protein serine/threonine kinase regulator activity"/>
    <property type="evidence" value="ECO:0007669"/>
    <property type="project" value="TreeGrafter"/>
</dbReference>
<dbReference type="Pfam" id="PF08613">
    <property type="entry name" value="Cyclin"/>
    <property type="match status" value="1"/>
</dbReference>
<evidence type="ECO:0000313" key="3">
    <source>
        <dbReference type="Proteomes" id="UP001275084"/>
    </source>
</evidence>
<feature type="compositionally biased region" description="Polar residues" evidence="1">
    <location>
        <begin position="301"/>
        <end position="310"/>
    </location>
</feature>
<comment type="caution">
    <text evidence="2">The sequence shown here is derived from an EMBL/GenBank/DDBJ whole genome shotgun (WGS) entry which is preliminary data.</text>
</comment>
<reference evidence="2" key="2">
    <citation type="submission" date="2023-06" db="EMBL/GenBank/DDBJ databases">
        <authorList>
            <consortium name="Lawrence Berkeley National Laboratory"/>
            <person name="Haridas S."/>
            <person name="Hensen N."/>
            <person name="Bonometti L."/>
            <person name="Westerberg I."/>
            <person name="Brannstrom I.O."/>
            <person name="Guillou S."/>
            <person name="Cros-Aarteil S."/>
            <person name="Calhoun S."/>
            <person name="Kuo A."/>
            <person name="Mondo S."/>
            <person name="Pangilinan J."/>
            <person name="Riley R."/>
            <person name="Labutti K."/>
            <person name="Andreopoulos B."/>
            <person name="Lipzen A."/>
            <person name="Chen C."/>
            <person name="Yanf M."/>
            <person name="Daum C."/>
            <person name="Ng V."/>
            <person name="Clum A."/>
            <person name="Steindorff A."/>
            <person name="Ohm R."/>
            <person name="Martin F."/>
            <person name="Silar P."/>
            <person name="Natvig D."/>
            <person name="Lalanne C."/>
            <person name="Gautier V."/>
            <person name="Ament-Velasquez S.L."/>
            <person name="Kruys A."/>
            <person name="Hutchinson M.I."/>
            <person name="Powell A.J."/>
            <person name="Barry K."/>
            <person name="Miller A.N."/>
            <person name="Grigoriev I.V."/>
            <person name="Debuchy R."/>
            <person name="Gladieux P."/>
            <person name="Thoren M.H."/>
            <person name="Johannesson H."/>
        </authorList>
    </citation>
    <scope>NUCLEOTIDE SEQUENCE</scope>
    <source>
        <strain evidence="2">CBS 955.72</strain>
    </source>
</reference>
<dbReference type="GO" id="GO:0000307">
    <property type="term" value="C:cyclin-dependent protein kinase holoenzyme complex"/>
    <property type="evidence" value="ECO:0007669"/>
    <property type="project" value="TreeGrafter"/>
</dbReference>
<evidence type="ECO:0000313" key="2">
    <source>
        <dbReference type="EMBL" id="KAK3353336.1"/>
    </source>
</evidence>
<reference evidence="2" key="1">
    <citation type="journal article" date="2023" name="Mol. Phylogenet. Evol.">
        <title>Genome-scale phylogeny and comparative genomics of the fungal order Sordariales.</title>
        <authorList>
            <person name="Hensen N."/>
            <person name="Bonometti L."/>
            <person name="Westerberg I."/>
            <person name="Brannstrom I.O."/>
            <person name="Guillou S."/>
            <person name="Cros-Aarteil S."/>
            <person name="Calhoun S."/>
            <person name="Haridas S."/>
            <person name="Kuo A."/>
            <person name="Mondo S."/>
            <person name="Pangilinan J."/>
            <person name="Riley R."/>
            <person name="LaButti K."/>
            <person name="Andreopoulos B."/>
            <person name="Lipzen A."/>
            <person name="Chen C."/>
            <person name="Yan M."/>
            <person name="Daum C."/>
            <person name="Ng V."/>
            <person name="Clum A."/>
            <person name="Steindorff A."/>
            <person name="Ohm R.A."/>
            <person name="Martin F."/>
            <person name="Silar P."/>
            <person name="Natvig D.O."/>
            <person name="Lalanne C."/>
            <person name="Gautier V."/>
            <person name="Ament-Velasquez S.L."/>
            <person name="Kruys A."/>
            <person name="Hutchinson M.I."/>
            <person name="Powell A.J."/>
            <person name="Barry K."/>
            <person name="Miller A.N."/>
            <person name="Grigoriev I.V."/>
            <person name="Debuchy R."/>
            <person name="Gladieux P."/>
            <person name="Hiltunen Thoren M."/>
            <person name="Johannesson H."/>
        </authorList>
    </citation>
    <scope>NUCLEOTIDE SEQUENCE</scope>
    <source>
        <strain evidence="2">CBS 955.72</strain>
    </source>
</reference>
<dbReference type="Proteomes" id="UP001275084">
    <property type="component" value="Unassembled WGS sequence"/>
</dbReference>
<dbReference type="AlphaFoldDB" id="A0AAJ0HIJ0"/>
<dbReference type="EMBL" id="JAUIQD010000004">
    <property type="protein sequence ID" value="KAK3353336.1"/>
    <property type="molecule type" value="Genomic_DNA"/>
</dbReference>
<evidence type="ECO:0008006" key="4">
    <source>
        <dbReference type="Google" id="ProtNLM"/>
    </source>
</evidence>
<dbReference type="CDD" id="cd20557">
    <property type="entry name" value="CYCLIN_ScPCL1-like"/>
    <property type="match status" value="1"/>
</dbReference>
<dbReference type="Gene3D" id="1.10.472.10">
    <property type="entry name" value="Cyclin-like"/>
    <property type="match status" value="1"/>
</dbReference>